<reference evidence="7 8" key="1">
    <citation type="submission" date="2019-02" db="EMBL/GenBank/DDBJ databases">
        <title>Deep-cultivation of Planctomycetes and their phenomic and genomic characterization uncovers novel biology.</title>
        <authorList>
            <person name="Wiegand S."/>
            <person name="Jogler M."/>
            <person name="Boedeker C."/>
            <person name="Pinto D."/>
            <person name="Vollmers J."/>
            <person name="Rivas-Marin E."/>
            <person name="Kohn T."/>
            <person name="Peeters S.H."/>
            <person name="Heuer A."/>
            <person name="Rast P."/>
            <person name="Oberbeckmann S."/>
            <person name="Bunk B."/>
            <person name="Jeske O."/>
            <person name="Meyerdierks A."/>
            <person name="Storesund J.E."/>
            <person name="Kallscheuer N."/>
            <person name="Luecker S."/>
            <person name="Lage O.M."/>
            <person name="Pohl T."/>
            <person name="Merkel B.J."/>
            <person name="Hornburger P."/>
            <person name="Mueller R.-W."/>
            <person name="Bruemmer F."/>
            <person name="Labrenz M."/>
            <person name="Spormann A.M."/>
            <person name="Op den Camp H."/>
            <person name="Overmann J."/>
            <person name="Amann R."/>
            <person name="Jetten M.S.M."/>
            <person name="Mascher T."/>
            <person name="Medema M.H."/>
            <person name="Devos D.P."/>
            <person name="Kaster A.-K."/>
            <person name="Ovreas L."/>
            <person name="Rohde M."/>
            <person name="Galperin M.Y."/>
            <person name="Jogler C."/>
        </authorList>
    </citation>
    <scope>NUCLEOTIDE SEQUENCE [LARGE SCALE GENOMIC DNA]</scope>
    <source>
        <strain evidence="7 8">Pan216</strain>
    </source>
</reference>
<evidence type="ECO:0000256" key="5">
    <source>
        <dbReference type="HAMAP-Rule" id="MF_00651"/>
    </source>
</evidence>
<name>A0A518BB14_9BACT</name>
<protein>
    <recommendedName>
        <fullName evidence="5">Putative pre-16S rRNA nuclease</fullName>
        <ecNumber evidence="5">3.1.-.-</ecNumber>
    </recommendedName>
</protein>
<comment type="function">
    <text evidence="5">Could be a nuclease involved in processing of the 5'-end of pre-16S rRNA.</text>
</comment>
<keyword evidence="4 5" id="KW-0378">Hydrolase</keyword>
<dbReference type="OrthoDB" id="9790539at2"/>
<dbReference type="GO" id="GO:0016788">
    <property type="term" value="F:hydrolase activity, acting on ester bonds"/>
    <property type="evidence" value="ECO:0007669"/>
    <property type="project" value="UniProtKB-UniRule"/>
</dbReference>
<keyword evidence="2 5" id="KW-0690">Ribosome biogenesis</keyword>
<evidence type="ECO:0000256" key="2">
    <source>
        <dbReference type="ARBA" id="ARBA00022517"/>
    </source>
</evidence>
<dbReference type="KEGG" id="knv:Pan216_50160"/>
<dbReference type="PANTHER" id="PTHR33317">
    <property type="entry name" value="POLYNUCLEOTIDYL TRANSFERASE, RIBONUCLEASE H-LIKE SUPERFAMILY PROTEIN"/>
    <property type="match status" value="1"/>
</dbReference>
<accession>A0A518BB14</accession>
<dbReference type="Gene3D" id="3.30.420.140">
    <property type="entry name" value="YqgF/RNase H-like domain"/>
    <property type="match status" value="1"/>
</dbReference>
<evidence type="ECO:0000259" key="6">
    <source>
        <dbReference type="SMART" id="SM00732"/>
    </source>
</evidence>
<dbReference type="RefSeq" id="WP_145262105.1">
    <property type="nucleotide sequence ID" value="NZ_CP036279.1"/>
</dbReference>
<dbReference type="AlphaFoldDB" id="A0A518BB14"/>
<dbReference type="GO" id="GO:0000967">
    <property type="term" value="P:rRNA 5'-end processing"/>
    <property type="evidence" value="ECO:0007669"/>
    <property type="project" value="UniProtKB-UniRule"/>
</dbReference>
<dbReference type="GO" id="GO:0004518">
    <property type="term" value="F:nuclease activity"/>
    <property type="evidence" value="ECO:0007669"/>
    <property type="project" value="UniProtKB-KW"/>
</dbReference>
<organism evidence="7 8">
    <name type="scientific">Kolteria novifilia</name>
    <dbReference type="NCBI Taxonomy" id="2527975"/>
    <lineage>
        <taxon>Bacteria</taxon>
        <taxon>Pseudomonadati</taxon>
        <taxon>Planctomycetota</taxon>
        <taxon>Planctomycetia</taxon>
        <taxon>Kolteriales</taxon>
        <taxon>Kolteriaceae</taxon>
        <taxon>Kolteria</taxon>
    </lineage>
</organism>
<dbReference type="Pfam" id="PF03652">
    <property type="entry name" value="RuvX"/>
    <property type="match status" value="1"/>
</dbReference>
<dbReference type="EMBL" id="CP036279">
    <property type="protein sequence ID" value="QDU64127.1"/>
    <property type="molecule type" value="Genomic_DNA"/>
</dbReference>
<dbReference type="InterPro" id="IPR012337">
    <property type="entry name" value="RNaseH-like_sf"/>
</dbReference>
<evidence type="ECO:0000256" key="1">
    <source>
        <dbReference type="ARBA" id="ARBA00022490"/>
    </source>
</evidence>
<evidence type="ECO:0000256" key="4">
    <source>
        <dbReference type="ARBA" id="ARBA00022801"/>
    </source>
</evidence>
<dbReference type="NCBIfam" id="TIGR00250">
    <property type="entry name" value="RNAse_H_YqgF"/>
    <property type="match status" value="1"/>
</dbReference>
<sequence length="156" mass="17324">MDRWMGVDFGDKRIGLALADTETKLATPWQNYTRRTPEVDSDYFRAICRAEGIKKVVVGLPVNADGSEGEKARAARRFGGWLKSVLGAEVYFWDERYTSVEADAMLENTKLPKKKKKARRDMIAAQIMLQGFIDAGCPLDAAPGPLDDVLAQGSRL</sequence>
<evidence type="ECO:0000313" key="7">
    <source>
        <dbReference type="EMBL" id="QDU64127.1"/>
    </source>
</evidence>
<dbReference type="SUPFAM" id="SSF53098">
    <property type="entry name" value="Ribonuclease H-like"/>
    <property type="match status" value="1"/>
</dbReference>
<dbReference type="HAMAP" id="MF_00651">
    <property type="entry name" value="Nuclease_YqgF"/>
    <property type="match status" value="1"/>
</dbReference>
<proteinExistence type="inferred from homology"/>
<dbReference type="Proteomes" id="UP000317093">
    <property type="component" value="Chromosome"/>
</dbReference>
<gene>
    <name evidence="7" type="primary">yrrK</name>
    <name evidence="7" type="ORF">Pan216_50160</name>
</gene>
<dbReference type="CDD" id="cd16964">
    <property type="entry name" value="YqgF"/>
    <property type="match status" value="1"/>
</dbReference>
<evidence type="ECO:0000313" key="8">
    <source>
        <dbReference type="Proteomes" id="UP000317093"/>
    </source>
</evidence>
<dbReference type="SMART" id="SM00732">
    <property type="entry name" value="YqgFc"/>
    <property type="match status" value="1"/>
</dbReference>
<dbReference type="InterPro" id="IPR006641">
    <property type="entry name" value="YqgF/RNaseH-like_dom"/>
</dbReference>
<dbReference type="PANTHER" id="PTHR33317:SF4">
    <property type="entry name" value="POLYNUCLEOTIDYL TRANSFERASE, RIBONUCLEASE H-LIKE SUPERFAMILY PROTEIN"/>
    <property type="match status" value="1"/>
</dbReference>
<comment type="similarity">
    <text evidence="5">Belongs to the YqgF HJR family.</text>
</comment>
<feature type="domain" description="YqgF/RNase H-like" evidence="6">
    <location>
        <begin position="2"/>
        <end position="102"/>
    </location>
</feature>
<dbReference type="InterPro" id="IPR005227">
    <property type="entry name" value="YqgF"/>
</dbReference>
<keyword evidence="8" id="KW-1185">Reference proteome</keyword>
<comment type="subcellular location">
    <subcellularLocation>
        <location evidence="5">Cytoplasm</location>
    </subcellularLocation>
</comment>
<dbReference type="InterPro" id="IPR037027">
    <property type="entry name" value="YqgF/RNaseH-like_dom_sf"/>
</dbReference>
<keyword evidence="3 5" id="KW-0540">Nuclease</keyword>
<dbReference type="EC" id="3.1.-.-" evidence="5"/>
<evidence type="ECO:0000256" key="3">
    <source>
        <dbReference type="ARBA" id="ARBA00022722"/>
    </source>
</evidence>
<keyword evidence="1 5" id="KW-0963">Cytoplasm</keyword>
<dbReference type="GO" id="GO:0005829">
    <property type="term" value="C:cytosol"/>
    <property type="evidence" value="ECO:0007669"/>
    <property type="project" value="TreeGrafter"/>
</dbReference>